<dbReference type="PANTHER" id="PTHR32305">
    <property type="match status" value="1"/>
</dbReference>
<feature type="domain" description="DUF6531" evidence="3">
    <location>
        <begin position="411"/>
        <end position="482"/>
    </location>
</feature>
<gene>
    <name evidence="6" type="ORF">IHE55_18775</name>
</gene>
<accession>A0ABS0NNC1</accession>
<dbReference type="Pfam" id="PF05593">
    <property type="entry name" value="RHS_repeat"/>
    <property type="match status" value="8"/>
</dbReference>
<evidence type="ECO:0000259" key="3">
    <source>
        <dbReference type="Pfam" id="PF20148"/>
    </source>
</evidence>
<dbReference type="InterPro" id="IPR050708">
    <property type="entry name" value="T6SS_VgrG/RHS"/>
</dbReference>
<evidence type="ECO:0000259" key="5">
    <source>
        <dbReference type="Pfam" id="PF25023"/>
    </source>
</evidence>
<protein>
    <submittedName>
        <fullName evidence="6">RHS repeat protein</fullName>
    </submittedName>
</protein>
<feature type="domain" description="Teneurin-like YD-shell" evidence="5">
    <location>
        <begin position="1154"/>
        <end position="1413"/>
    </location>
</feature>
<evidence type="ECO:0000256" key="1">
    <source>
        <dbReference type="ARBA" id="ARBA00022737"/>
    </source>
</evidence>
<feature type="domain" description="Putative T7SS secretion signal" evidence="4">
    <location>
        <begin position="12"/>
        <end position="262"/>
    </location>
</feature>
<dbReference type="InterPro" id="IPR031325">
    <property type="entry name" value="RHS_repeat"/>
</dbReference>
<dbReference type="Pfam" id="PF20148">
    <property type="entry name" value="DUF6531"/>
    <property type="match status" value="1"/>
</dbReference>
<dbReference type="PANTHER" id="PTHR32305:SF15">
    <property type="entry name" value="PROTEIN RHSA-RELATED"/>
    <property type="match status" value="1"/>
</dbReference>
<dbReference type="NCBIfam" id="TIGR01643">
    <property type="entry name" value="YD_repeat_2x"/>
    <property type="match status" value="13"/>
</dbReference>
<feature type="region of interest" description="Disordered" evidence="2">
    <location>
        <begin position="730"/>
        <end position="751"/>
    </location>
</feature>
<keyword evidence="7" id="KW-1185">Reference proteome</keyword>
<dbReference type="InterPro" id="IPR045351">
    <property type="entry name" value="DUF6531"/>
</dbReference>
<dbReference type="EMBL" id="JACYXC010000001">
    <property type="protein sequence ID" value="MBH5336704.1"/>
    <property type="molecule type" value="Genomic_DNA"/>
</dbReference>
<evidence type="ECO:0000259" key="4">
    <source>
        <dbReference type="Pfam" id="PF21725"/>
    </source>
</evidence>
<dbReference type="InterPro" id="IPR006530">
    <property type="entry name" value="YD"/>
</dbReference>
<feature type="compositionally biased region" description="Polar residues" evidence="2">
    <location>
        <begin position="398"/>
        <end position="407"/>
    </location>
</feature>
<comment type="caution">
    <text evidence="6">The sequence shown here is derived from an EMBL/GenBank/DDBJ whole genome shotgun (WGS) entry which is preliminary data.</text>
</comment>
<feature type="region of interest" description="Disordered" evidence="2">
    <location>
        <begin position="374"/>
        <end position="409"/>
    </location>
</feature>
<dbReference type="Pfam" id="PF21725">
    <property type="entry name" value="T7SS_signal"/>
    <property type="match status" value="1"/>
</dbReference>
<dbReference type="Gene3D" id="2.180.10.10">
    <property type="entry name" value="RHS repeat-associated core"/>
    <property type="match status" value="4"/>
</dbReference>
<dbReference type="RefSeq" id="WP_197990077.1">
    <property type="nucleotide sequence ID" value="NZ_JACYXC010000001.1"/>
</dbReference>
<evidence type="ECO:0000256" key="2">
    <source>
        <dbReference type="SAM" id="MobiDB-lite"/>
    </source>
</evidence>
<proteinExistence type="predicted"/>
<keyword evidence="1" id="KW-0677">Repeat</keyword>
<reference evidence="6 7" key="1">
    <citation type="submission" date="2020-09" db="EMBL/GenBank/DDBJ databases">
        <title>Biosynthesis of the nuclear factor of activated T cells inhibitor NFAT-133 and its congeners in Streptomyces pactum.</title>
        <authorList>
            <person name="Zhou W."/>
            <person name="Posri P."/>
            <person name="Abugrain M.E."/>
            <person name="Weisberg A.J."/>
            <person name="Chang J.H."/>
            <person name="Mahmud T."/>
        </authorList>
    </citation>
    <scope>NUCLEOTIDE SEQUENCE [LARGE SCALE GENOMIC DNA]</scope>
    <source>
        <strain evidence="6 7">ATCC 27456</strain>
    </source>
</reference>
<dbReference type="NCBIfam" id="TIGR03696">
    <property type="entry name" value="Rhs_assc_core"/>
    <property type="match status" value="1"/>
</dbReference>
<feature type="compositionally biased region" description="Basic and acidic residues" evidence="2">
    <location>
        <begin position="386"/>
        <end position="397"/>
    </location>
</feature>
<dbReference type="Pfam" id="PF25023">
    <property type="entry name" value="TEN_YD-shell"/>
    <property type="match status" value="1"/>
</dbReference>
<dbReference type="InterPro" id="IPR056823">
    <property type="entry name" value="TEN-like_YD-shell"/>
</dbReference>
<dbReference type="Proteomes" id="UP000807371">
    <property type="component" value="Unassembled WGS sequence"/>
</dbReference>
<evidence type="ECO:0000313" key="7">
    <source>
        <dbReference type="Proteomes" id="UP000807371"/>
    </source>
</evidence>
<dbReference type="PRINTS" id="PR00394">
    <property type="entry name" value="RHSPROTEIN"/>
</dbReference>
<sequence length="1564" mass="170441">MGWLDDYTPDVIEDAVEDGLEVVGEGTEYLSGKAADGLDKVGADGAADWVRDKGKSVANHLGADVSEMGLDETDDPKKLVYGSASKLRTTVSHLRDFQTAFTNVGDGLKRLDSAHWKGEAADAFRAEVAVEPKKWFKAADACEAAATALEDFASTVEWAQGQAQLAIDAYQQAKKNSEAARTAYNNKVAAYDSAATEWAKALWKGDDPGPEPVRPAEFEDPGPAGVKAAQAILDEARRQRDEAAGIARTAVRTARDAAPPKPSYGEQVADGNVQLALDAEHVVGGVLKGGSGVIGFVRSVNPIDPYNITHPAEYLTSLNNTAAGLVSLANDPVGAGQRMLAGFKEDPYEGFGRMIPEVLGTRGLGGVRSGVNAARTASHVRPPRGAPREQLARDPHRNTTPSRQRCNGPTDPIDLATGTMYLPQTDIVLHGELPLVFTRQVQSGYRSGQWFGPSWASTVDQRLEIDAEGVVLVGEDGLLLAYPHPAPGVPTLPHAGPRWPLERDVHGDYTLTDPLTGHTRHFAGPPEAGAPGGDGTALLTSLSDRGGHRISFAYDRDGAPTHITHSAGHELRLTTAGGRITALHLVGAAPDGGDQEVVRYGYTDGDLTEVTGSSGIPLRFTYDDEHRVIAWTDTNGSRYDYVYDNQDRCIAEGGEAGHLSLRISYDGTDAATGHRVTTVTTAEGHTSRYLVNDLSQVVAVTDPLGHTTRTRYDRYGHVLTRTDALGSTTTYTYDDAGRPTGVTGPDGTRSTVVYDDLGLPTALTGPDGTWRQTYDEAGRRTSVTDPAGHTTSYAYDEHGHLAAVTDATGATTRVRCDAAGLPLEITDPLGGTTVHHRDAFGRPITVIDPTGGTTHLSWTVEGRLARRTDPDGSTSTWTYDGEGNCLSHTDPAGGTTTYEYTHFDLLAARTGPDGVRHTFRYDTALRLTEVINPQGLTWTYTYDPAGRLVSEKDFDGRRLSYTHDAAGRLRSRTNPLGQTVTYERDVAGRTVRKDADGRITTYTYDPAGRLLSAAGPDAEVVYQRDRLGRVKSEMVAGRVLTHTYDPVGRRTRRTSPTGATTHYSYDAAGNRTSLTIAGHTLDSVHDAAGRETTRRIGDTLTLAHTFDPLGRLTGQSLTGADGALVQHRAYTYRADGHLVGLDDHLNGPRSFDLDPAGRVTAVHARAWTENYAYDEAGNLTRAAWPAEHPSQEAAGTRAYTGTRLTRAGDHRYEHDEAGRLTVRRKTRLSKKPDIWRYEWDAEDRLRAVITPDGTTWRYRYDPFGRRIAKQRMDADGEIAEETTFTWDGPTLVEQTTTAPALRHPVTLTWDHAGLRPVAQTERITDATTQREIDSRFFAIVTDLVGTPTELVDETGTIAWRTRSTLWGTTTWATDSTAYTPLRFPGQYFDPETGLHYNVFRYYDPATARYLSPDPLGLDPAPNPATYVDNPHAWTDPLGLAPCPEGRRPSRVRSLLSKVFGESDRAKAERSDMDLRNRRVPVRLEEMEAYTLPDYGDAGKIRDMSGMSDDRLLDAINNPDDLGAYIIVSNGEISQGNHRIHEALERMRSDRHPTIKTDTEIWIIR</sequence>
<organism evidence="6 7">
    <name type="scientific">Streptomyces pactum</name>
    <dbReference type="NCBI Taxonomy" id="68249"/>
    <lineage>
        <taxon>Bacteria</taxon>
        <taxon>Bacillati</taxon>
        <taxon>Actinomycetota</taxon>
        <taxon>Actinomycetes</taxon>
        <taxon>Kitasatosporales</taxon>
        <taxon>Streptomycetaceae</taxon>
        <taxon>Streptomyces</taxon>
    </lineage>
</organism>
<dbReference type="InterPro" id="IPR049082">
    <property type="entry name" value="T7SS_signal"/>
</dbReference>
<dbReference type="InterPro" id="IPR022385">
    <property type="entry name" value="Rhs_assc_core"/>
</dbReference>
<name>A0ABS0NNC1_9ACTN</name>
<evidence type="ECO:0000313" key="6">
    <source>
        <dbReference type="EMBL" id="MBH5336704.1"/>
    </source>
</evidence>